<evidence type="ECO:0000313" key="3">
    <source>
        <dbReference type="Proteomes" id="UP001345013"/>
    </source>
</evidence>
<dbReference type="Proteomes" id="UP001345013">
    <property type="component" value="Unassembled WGS sequence"/>
</dbReference>
<accession>A0ABR0KEA4</accession>
<name>A0ABR0KEA4_9EURO</name>
<feature type="region of interest" description="Disordered" evidence="1">
    <location>
        <begin position="58"/>
        <end position="86"/>
    </location>
</feature>
<organism evidence="2 3">
    <name type="scientific">Lithohypha guttulata</name>
    <dbReference type="NCBI Taxonomy" id="1690604"/>
    <lineage>
        <taxon>Eukaryota</taxon>
        <taxon>Fungi</taxon>
        <taxon>Dikarya</taxon>
        <taxon>Ascomycota</taxon>
        <taxon>Pezizomycotina</taxon>
        <taxon>Eurotiomycetes</taxon>
        <taxon>Chaetothyriomycetidae</taxon>
        <taxon>Chaetothyriales</taxon>
        <taxon>Trichomeriaceae</taxon>
        <taxon>Lithohypha</taxon>
    </lineage>
</organism>
<feature type="region of interest" description="Disordered" evidence="1">
    <location>
        <begin position="275"/>
        <end position="300"/>
    </location>
</feature>
<keyword evidence="3" id="KW-1185">Reference proteome</keyword>
<gene>
    <name evidence="2" type="ORF">LTR24_003692</name>
</gene>
<evidence type="ECO:0000256" key="1">
    <source>
        <dbReference type="SAM" id="MobiDB-lite"/>
    </source>
</evidence>
<sequence length="377" mass="41677">MASKQIEAISSFEHVVDNVPEWKRQLSELVTYTTGRHEEYVAEYSRLVQQATMRRKKSASIASIHSDEEEQQHTDEAEEPCRSPQPSELVEIDPLEAGNRFIYAQANRKRKPGTSIRSIASDPRAYRSKQMVVIYYDSHIQTELERLVKSLGVARNTLRKGKNAYTAAKGFALPSLSRRYQNLDNLVPNTITKSHPRLAKASSETSAPTLINLGNGDAAFTSTDKELEQVQALCETAAHQAIRDGDCKVALREACGKLDVLLTMAHSTIDMLKAEKQKRTEEEAQPGDDTGGSDGTSTQTTLCEKPSIEALGVAHKVLPPWIESLEALKRPPLPDTISAPDALLSADTIEVDDDEDSSVDIDLNISTYRSTCRRLVA</sequence>
<evidence type="ECO:0000313" key="2">
    <source>
        <dbReference type="EMBL" id="KAK5094318.1"/>
    </source>
</evidence>
<proteinExistence type="predicted"/>
<protein>
    <submittedName>
        <fullName evidence="2">Uncharacterized protein</fullName>
    </submittedName>
</protein>
<comment type="caution">
    <text evidence="2">The sequence shown here is derived from an EMBL/GenBank/DDBJ whole genome shotgun (WGS) entry which is preliminary data.</text>
</comment>
<feature type="compositionally biased region" description="Basic and acidic residues" evidence="1">
    <location>
        <begin position="71"/>
        <end position="81"/>
    </location>
</feature>
<reference evidence="2 3" key="1">
    <citation type="submission" date="2023-08" db="EMBL/GenBank/DDBJ databases">
        <title>Black Yeasts Isolated from many extreme environments.</title>
        <authorList>
            <person name="Coleine C."/>
            <person name="Stajich J.E."/>
            <person name="Selbmann L."/>
        </authorList>
    </citation>
    <scope>NUCLEOTIDE SEQUENCE [LARGE SCALE GENOMIC DNA]</scope>
    <source>
        <strain evidence="2 3">CCFEE 5885</strain>
    </source>
</reference>
<dbReference type="EMBL" id="JAVRRG010000035">
    <property type="protein sequence ID" value="KAK5094318.1"/>
    <property type="molecule type" value="Genomic_DNA"/>
</dbReference>